<dbReference type="GO" id="GO:0046872">
    <property type="term" value="F:metal ion binding"/>
    <property type="evidence" value="ECO:0007669"/>
    <property type="project" value="UniProtKB-KW"/>
</dbReference>
<comment type="catalytic activity">
    <reaction evidence="14">
        <text>adenosine(37) in tRNA + 2 reduced [2Fe-2S]-[ferredoxin] + 2 S-adenosyl-L-methionine = 2-methyladenosine(37) in tRNA + 5'-deoxyadenosine + L-methionine + 2 oxidized [2Fe-2S]-[ferredoxin] + S-adenosyl-L-homocysteine</text>
        <dbReference type="Rhea" id="RHEA:43332"/>
        <dbReference type="Rhea" id="RHEA-COMP:10000"/>
        <dbReference type="Rhea" id="RHEA-COMP:10001"/>
        <dbReference type="Rhea" id="RHEA-COMP:10162"/>
        <dbReference type="Rhea" id="RHEA-COMP:10485"/>
        <dbReference type="ChEBI" id="CHEBI:17319"/>
        <dbReference type="ChEBI" id="CHEBI:33737"/>
        <dbReference type="ChEBI" id="CHEBI:33738"/>
        <dbReference type="ChEBI" id="CHEBI:57844"/>
        <dbReference type="ChEBI" id="CHEBI:57856"/>
        <dbReference type="ChEBI" id="CHEBI:59789"/>
        <dbReference type="ChEBI" id="CHEBI:74411"/>
        <dbReference type="ChEBI" id="CHEBI:74497"/>
        <dbReference type="EC" id="2.1.1.192"/>
    </reaction>
</comment>
<gene>
    <name evidence="14 17" type="primary">rlmN</name>
    <name evidence="17" type="ORF">DYE49_05430</name>
    <name evidence="16" type="ORF">HNP77_000725</name>
</gene>
<feature type="active site" description="Proton acceptor" evidence="14">
    <location>
        <position position="90"/>
    </location>
</feature>
<keyword evidence="5 14" id="KW-0698">rRNA processing</keyword>
<evidence type="ECO:0000313" key="19">
    <source>
        <dbReference type="Proteomes" id="UP000593591"/>
    </source>
</evidence>
<evidence type="ECO:0000256" key="7">
    <source>
        <dbReference type="ARBA" id="ARBA00022679"/>
    </source>
</evidence>
<dbReference type="Gene3D" id="1.10.150.530">
    <property type="match status" value="1"/>
</dbReference>
<feature type="binding site" evidence="14">
    <location>
        <position position="115"/>
    </location>
    <ligand>
        <name>[4Fe-4S] cluster</name>
        <dbReference type="ChEBI" id="CHEBI:49883"/>
        <note>4Fe-4S-S-AdoMet</note>
    </ligand>
</feature>
<evidence type="ECO:0000313" key="17">
    <source>
        <dbReference type="EMBL" id="QOS39924.1"/>
    </source>
</evidence>
<dbReference type="InterPro" id="IPR058240">
    <property type="entry name" value="rSAM_sf"/>
</dbReference>
<comment type="function">
    <text evidence="14">Specifically methylates position 2 of adenine 2503 in 23S rRNA and position 2 of adenine 37 in tRNAs.</text>
</comment>
<keyword evidence="8 14" id="KW-0949">S-adenosyl-L-methionine</keyword>
<dbReference type="GO" id="GO:0030488">
    <property type="term" value="P:tRNA methylation"/>
    <property type="evidence" value="ECO:0007669"/>
    <property type="project" value="UniProtKB-UniRule"/>
</dbReference>
<evidence type="ECO:0000256" key="1">
    <source>
        <dbReference type="ARBA" id="ARBA00004496"/>
    </source>
</evidence>
<dbReference type="PANTHER" id="PTHR30544">
    <property type="entry name" value="23S RRNA METHYLTRANSFERASE"/>
    <property type="match status" value="1"/>
</dbReference>
<evidence type="ECO:0000256" key="4">
    <source>
        <dbReference type="ARBA" id="ARBA00022490"/>
    </source>
</evidence>
<dbReference type="Pfam" id="PF04055">
    <property type="entry name" value="Radical_SAM"/>
    <property type="match status" value="1"/>
</dbReference>
<dbReference type="GO" id="GO:0070475">
    <property type="term" value="P:rRNA base methylation"/>
    <property type="evidence" value="ECO:0007669"/>
    <property type="project" value="UniProtKB-UniRule"/>
</dbReference>
<evidence type="ECO:0000256" key="10">
    <source>
        <dbReference type="ARBA" id="ARBA00022723"/>
    </source>
</evidence>
<evidence type="ECO:0000313" key="18">
    <source>
        <dbReference type="Proteomes" id="UP000578697"/>
    </source>
</evidence>
<evidence type="ECO:0000256" key="14">
    <source>
        <dbReference type="HAMAP-Rule" id="MF_01849"/>
    </source>
</evidence>
<comment type="subcellular location">
    <subcellularLocation>
        <location evidence="1 14">Cytoplasm</location>
    </subcellularLocation>
</comment>
<feature type="binding site" evidence="14">
    <location>
        <position position="111"/>
    </location>
    <ligand>
        <name>[4Fe-4S] cluster</name>
        <dbReference type="ChEBI" id="CHEBI:49883"/>
        <note>4Fe-4S-S-AdoMet</note>
    </ligand>
</feature>
<keyword evidence="3 14" id="KW-0004">4Fe-4S</keyword>
<dbReference type="InterPro" id="IPR007197">
    <property type="entry name" value="rSAM"/>
</dbReference>
<dbReference type="HAMAP" id="MF_01849">
    <property type="entry name" value="RNA_methyltr_RlmN"/>
    <property type="match status" value="1"/>
</dbReference>
<dbReference type="Pfam" id="PF21016">
    <property type="entry name" value="RlmN_N"/>
    <property type="match status" value="1"/>
</dbReference>
<dbReference type="InterPro" id="IPR048641">
    <property type="entry name" value="RlmN_N"/>
</dbReference>
<evidence type="ECO:0000256" key="9">
    <source>
        <dbReference type="ARBA" id="ARBA00022694"/>
    </source>
</evidence>
<dbReference type="InterPro" id="IPR013785">
    <property type="entry name" value="Aldolase_TIM"/>
</dbReference>
<dbReference type="GO" id="GO:0019843">
    <property type="term" value="F:rRNA binding"/>
    <property type="evidence" value="ECO:0007669"/>
    <property type="project" value="UniProtKB-UniRule"/>
</dbReference>
<reference evidence="17 19" key="1">
    <citation type="submission" date="2018-08" db="EMBL/GenBank/DDBJ databases">
        <title>The first complete genome of Treponema rectale (CHPAT), a commensal spirochete of the bovine rectum.</title>
        <authorList>
            <person name="Staton G.J."/>
            <person name="Clegg S.R."/>
            <person name="Carter S.D."/>
            <person name="Radford A.D."/>
            <person name="Darby A."/>
            <person name="Hall N."/>
            <person name="Birtles R.J."/>
            <person name="Evans N.J."/>
        </authorList>
    </citation>
    <scope>NUCLEOTIDE SEQUENCE [LARGE SCALE GENOMIC DNA]</scope>
    <source>
        <strain evidence="17 19">CHPA</strain>
    </source>
</reference>
<evidence type="ECO:0000256" key="5">
    <source>
        <dbReference type="ARBA" id="ARBA00022552"/>
    </source>
</evidence>
<keyword evidence="12 14" id="KW-0411">Iron-sulfur</keyword>
<dbReference type="GO" id="GO:0002935">
    <property type="term" value="F:tRNA (adenine(37)-C2)-methyltransferase activity"/>
    <property type="evidence" value="ECO:0007669"/>
    <property type="project" value="UniProtKB-UniRule"/>
</dbReference>
<evidence type="ECO:0000256" key="6">
    <source>
        <dbReference type="ARBA" id="ARBA00022603"/>
    </source>
</evidence>
<dbReference type="InterPro" id="IPR004383">
    <property type="entry name" value="rRNA_lsu_MTrfase_RlmN/Cfr"/>
</dbReference>
<feature type="binding site" evidence="14">
    <location>
        <position position="288"/>
    </location>
    <ligand>
        <name>S-adenosyl-L-methionine</name>
        <dbReference type="ChEBI" id="CHEBI:59789"/>
    </ligand>
</feature>
<protein>
    <recommendedName>
        <fullName evidence="14">Probable dual-specificity RNA methyltransferase RlmN</fullName>
        <ecNumber evidence="14">2.1.1.192</ecNumber>
    </recommendedName>
    <alternativeName>
        <fullName evidence="14">23S rRNA (adenine(2503)-C(2))-methyltransferase</fullName>
    </alternativeName>
    <alternativeName>
        <fullName evidence="14">23S rRNA m2A2503 methyltransferase</fullName>
    </alternativeName>
    <alternativeName>
        <fullName evidence="14">Ribosomal RNA large subunit methyltransferase N</fullName>
    </alternativeName>
    <alternativeName>
        <fullName evidence="14">tRNA (adenine(37)-C(2))-methyltransferase</fullName>
    </alternativeName>
    <alternativeName>
        <fullName evidence="14">tRNA m2A37 methyltransferase</fullName>
    </alternativeName>
</protein>
<dbReference type="SFLD" id="SFLDS00029">
    <property type="entry name" value="Radical_SAM"/>
    <property type="match status" value="1"/>
</dbReference>
<evidence type="ECO:0000256" key="8">
    <source>
        <dbReference type="ARBA" id="ARBA00022691"/>
    </source>
</evidence>
<evidence type="ECO:0000256" key="2">
    <source>
        <dbReference type="ARBA" id="ARBA00007544"/>
    </source>
</evidence>
<keyword evidence="13 14" id="KW-1015">Disulfide bond</keyword>
<dbReference type="AlphaFoldDB" id="A0A840SG15"/>
<dbReference type="Gene3D" id="3.20.20.70">
    <property type="entry name" value="Aldolase class I"/>
    <property type="match status" value="1"/>
</dbReference>
<keyword evidence="18" id="KW-1185">Reference proteome</keyword>
<feature type="binding site" evidence="14">
    <location>
        <position position="189"/>
    </location>
    <ligand>
        <name>S-adenosyl-L-methionine</name>
        <dbReference type="ChEBI" id="CHEBI:59789"/>
    </ligand>
</feature>
<feature type="binding site" evidence="14">
    <location>
        <begin position="157"/>
        <end position="158"/>
    </location>
    <ligand>
        <name>S-adenosyl-L-methionine</name>
        <dbReference type="ChEBI" id="CHEBI:59789"/>
    </ligand>
</feature>
<dbReference type="InterPro" id="IPR027492">
    <property type="entry name" value="RNA_MTrfase_RlmN"/>
</dbReference>
<dbReference type="PANTHER" id="PTHR30544:SF5">
    <property type="entry name" value="RADICAL SAM CORE DOMAIN-CONTAINING PROTEIN"/>
    <property type="match status" value="1"/>
</dbReference>
<keyword evidence="7 14" id="KW-0808">Transferase</keyword>
<dbReference type="PIRSF" id="PIRSF006004">
    <property type="entry name" value="CHP00048"/>
    <property type="match status" value="1"/>
</dbReference>
<dbReference type="GO" id="GO:0070040">
    <property type="term" value="F:rRNA (adenine(2503)-C2-)-methyltransferase activity"/>
    <property type="evidence" value="ECO:0007669"/>
    <property type="project" value="UniProtKB-UniRule"/>
</dbReference>
<dbReference type="GO" id="GO:0051539">
    <property type="term" value="F:4 iron, 4 sulfur cluster binding"/>
    <property type="evidence" value="ECO:0007669"/>
    <property type="project" value="UniProtKB-UniRule"/>
</dbReference>
<dbReference type="GO" id="GO:0005737">
    <property type="term" value="C:cytoplasm"/>
    <property type="evidence" value="ECO:0007669"/>
    <property type="project" value="UniProtKB-SubCell"/>
</dbReference>
<comment type="similarity">
    <text evidence="2 14">Belongs to the radical SAM superfamily. RlmN family.</text>
</comment>
<name>A0A840SG15_9SPIR</name>
<evidence type="ECO:0000313" key="16">
    <source>
        <dbReference type="EMBL" id="MBB5218381.1"/>
    </source>
</evidence>
<feature type="active site" description="S-methylcysteine intermediate" evidence="14">
    <location>
        <position position="331"/>
    </location>
</feature>
<dbReference type="PROSITE" id="PS51918">
    <property type="entry name" value="RADICAL_SAM"/>
    <property type="match status" value="1"/>
</dbReference>
<keyword evidence="6 14" id="KW-0489">Methyltransferase</keyword>
<reference evidence="16 18" key="2">
    <citation type="submission" date="2020-08" db="EMBL/GenBank/DDBJ databases">
        <title>Genomic Encyclopedia of Type Strains, Phase IV (KMG-IV): sequencing the most valuable type-strain genomes for metagenomic binning, comparative biology and taxonomic classification.</title>
        <authorList>
            <person name="Goeker M."/>
        </authorList>
    </citation>
    <scope>NUCLEOTIDE SEQUENCE [LARGE SCALE GENOMIC DNA]</scope>
    <source>
        <strain evidence="16 18">DSM 103679</strain>
    </source>
</reference>
<evidence type="ECO:0000256" key="3">
    <source>
        <dbReference type="ARBA" id="ARBA00022485"/>
    </source>
</evidence>
<dbReference type="GO" id="GO:0000049">
    <property type="term" value="F:tRNA binding"/>
    <property type="evidence" value="ECO:0007669"/>
    <property type="project" value="UniProtKB-UniRule"/>
</dbReference>
<dbReference type="Proteomes" id="UP000578697">
    <property type="component" value="Unassembled WGS sequence"/>
</dbReference>
<feature type="binding site" evidence="14">
    <location>
        <position position="118"/>
    </location>
    <ligand>
        <name>[4Fe-4S] cluster</name>
        <dbReference type="ChEBI" id="CHEBI:49883"/>
        <note>4Fe-4S-S-AdoMet</note>
    </ligand>
</feature>
<comment type="cofactor">
    <cofactor evidence="14">
        <name>[4Fe-4S] cluster</name>
        <dbReference type="ChEBI" id="CHEBI:49883"/>
    </cofactor>
    <text evidence="14">Binds 1 [4Fe-4S] cluster. The cluster is coordinated with 3 cysteines and an exchangeable S-adenosyl-L-methionine.</text>
</comment>
<dbReference type="SUPFAM" id="SSF102114">
    <property type="entry name" value="Radical SAM enzymes"/>
    <property type="match status" value="1"/>
</dbReference>
<evidence type="ECO:0000256" key="12">
    <source>
        <dbReference type="ARBA" id="ARBA00023014"/>
    </source>
</evidence>
<comment type="miscellaneous">
    <text evidence="14">Reaction proceeds by a ping-pong mechanism involving intermediate methylation of a conserved cysteine residue.</text>
</comment>
<evidence type="ECO:0000256" key="13">
    <source>
        <dbReference type="ARBA" id="ARBA00023157"/>
    </source>
</evidence>
<dbReference type="Proteomes" id="UP000593591">
    <property type="component" value="Chromosome"/>
</dbReference>
<keyword evidence="4 14" id="KW-0963">Cytoplasm</keyword>
<dbReference type="EMBL" id="JACHFR010000001">
    <property type="protein sequence ID" value="MBB5218381.1"/>
    <property type="molecule type" value="Genomic_DNA"/>
</dbReference>
<keyword evidence="9 14" id="KW-0819">tRNA processing</keyword>
<comment type="catalytic activity">
    <reaction evidence="14">
        <text>adenosine(2503) in 23S rRNA + 2 reduced [2Fe-2S]-[ferredoxin] + 2 S-adenosyl-L-methionine = 2-methyladenosine(2503) in 23S rRNA + 5'-deoxyadenosine + L-methionine + 2 oxidized [2Fe-2S]-[ferredoxin] + S-adenosyl-L-homocysteine</text>
        <dbReference type="Rhea" id="RHEA:42916"/>
        <dbReference type="Rhea" id="RHEA-COMP:10000"/>
        <dbReference type="Rhea" id="RHEA-COMP:10001"/>
        <dbReference type="Rhea" id="RHEA-COMP:10152"/>
        <dbReference type="Rhea" id="RHEA-COMP:10282"/>
        <dbReference type="ChEBI" id="CHEBI:17319"/>
        <dbReference type="ChEBI" id="CHEBI:33737"/>
        <dbReference type="ChEBI" id="CHEBI:33738"/>
        <dbReference type="ChEBI" id="CHEBI:57844"/>
        <dbReference type="ChEBI" id="CHEBI:57856"/>
        <dbReference type="ChEBI" id="CHEBI:59789"/>
        <dbReference type="ChEBI" id="CHEBI:74411"/>
        <dbReference type="ChEBI" id="CHEBI:74497"/>
        <dbReference type="EC" id="2.1.1.192"/>
    </reaction>
</comment>
<dbReference type="SFLD" id="SFLDF00275">
    <property type="entry name" value="adenosine_C2_methyltransferase"/>
    <property type="match status" value="1"/>
</dbReference>
<feature type="domain" description="Radical SAM core" evidence="15">
    <location>
        <begin position="97"/>
        <end position="326"/>
    </location>
</feature>
<dbReference type="SFLD" id="SFLDG01062">
    <property type="entry name" value="methyltransferase_(Class_A)"/>
    <property type="match status" value="1"/>
</dbReference>
<comment type="caution">
    <text evidence="14">Lacks conserved residue(s) required for the propagation of feature annotation.</text>
</comment>
<dbReference type="KEGG" id="trc:DYE49_05430"/>
<dbReference type="InterPro" id="IPR040072">
    <property type="entry name" value="Methyltransferase_A"/>
</dbReference>
<dbReference type="CDD" id="cd01335">
    <property type="entry name" value="Radical_SAM"/>
    <property type="match status" value="1"/>
</dbReference>
<evidence type="ECO:0000256" key="11">
    <source>
        <dbReference type="ARBA" id="ARBA00023004"/>
    </source>
</evidence>
<keyword evidence="11 14" id="KW-0408">Iron</keyword>
<sequence>MSEKIILSGLFPQEICEKLSLKQAFRAKQIYQWIYKGASSFEQMKNLDKETKAVLEEKAQIYSSTISKTLRDPDGTIKLQITLNDGRAIETVLLTDKEGRKTACVSCQAGCAMKCAFCQTGQLGLGRNLTAGEIVEEFMYMEKEAGTLDNIVFMGMGEPMQNLDAIRKAVAVLTDKNGRALSSRRITLSTSGIISGIYDLADNGPKMRLAISLTTADPDLRMELMPVTKGNPLPELKKAISYYAQKTGQRVTLEAALLSGKNTGEESAARMIEFAKGLDVYINLIPWNPVPGLDFKTPDYKECERFVSILEKNRINVNLRKKRGTKIGGACGQLGRSAVEKDEIS</sequence>
<keyword evidence="10 14" id="KW-0479">Metal-binding</keyword>
<dbReference type="RefSeq" id="WP_184651800.1">
    <property type="nucleotide sequence ID" value="NZ_JACHFR010000001.1"/>
</dbReference>
<dbReference type="EMBL" id="CP031517">
    <property type="protein sequence ID" value="QOS39924.1"/>
    <property type="molecule type" value="Genomic_DNA"/>
</dbReference>
<organism evidence="16 18">
    <name type="scientific">Treponema rectale</name>
    <dbReference type="NCBI Taxonomy" id="744512"/>
    <lineage>
        <taxon>Bacteria</taxon>
        <taxon>Pseudomonadati</taxon>
        <taxon>Spirochaetota</taxon>
        <taxon>Spirochaetia</taxon>
        <taxon>Spirochaetales</taxon>
        <taxon>Treponemataceae</taxon>
        <taxon>Treponema</taxon>
    </lineage>
</organism>
<proteinExistence type="inferred from homology"/>
<accession>A0A840SG15</accession>
<evidence type="ECO:0000259" key="15">
    <source>
        <dbReference type="PROSITE" id="PS51918"/>
    </source>
</evidence>
<feature type="binding site" evidence="14">
    <location>
        <begin position="212"/>
        <end position="214"/>
    </location>
    <ligand>
        <name>S-adenosyl-L-methionine</name>
        <dbReference type="ChEBI" id="CHEBI:59789"/>
    </ligand>
</feature>
<dbReference type="NCBIfam" id="TIGR00048">
    <property type="entry name" value="rRNA_mod_RlmN"/>
    <property type="match status" value="1"/>
</dbReference>
<dbReference type="EC" id="2.1.1.192" evidence="14"/>